<organism evidence="2 3">
    <name type="scientific">Variovorax dokdonensis</name>
    <dbReference type="NCBI Taxonomy" id="344883"/>
    <lineage>
        <taxon>Bacteria</taxon>
        <taxon>Pseudomonadati</taxon>
        <taxon>Pseudomonadota</taxon>
        <taxon>Betaproteobacteria</taxon>
        <taxon>Burkholderiales</taxon>
        <taxon>Comamonadaceae</taxon>
        <taxon>Variovorax</taxon>
    </lineage>
</organism>
<dbReference type="EMBL" id="JASZYV010000005">
    <property type="protein sequence ID" value="MDM0047066.1"/>
    <property type="molecule type" value="Genomic_DNA"/>
</dbReference>
<dbReference type="Proteomes" id="UP001174908">
    <property type="component" value="Unassembled WGS sequence"/>
</dbReference>
<keyword evidence="3" id="KW-1185">Reference proteome</keyword>
<keyword evidence="1" id="KW-0812">Transmembrane</keyword>
<sequence length="63" mass="7005">MSTLVRAVLWLLWCGAMAWLWNVGAMGAGLAMASAALGLAVFAWPAGTVRRRRTRELRYVEIR</sequence>
<evidence type="ECO:0000313" key="3">
    <source>
        <dbReference type="Proteomes" id="UP001174908"/>
    </source>
</evidence>
<gene>
    <name evidence="2" type="ORF">QTH91_21420</name>
</gene>
<dbReference type="RefSeq" id="WP_286662171.1">
    <property type="nucleotide sequence ID" value="NZ_JASZYV010000005.1"/>
</dbReference>
<protein>
    <submittedName>
        <fullName evidence="2">Uncharacterized protein</fullName>
    </submittedName>
</protein>
<keyword evidence="1" id="KW-0472">Membrane</keyword>
<name>A0ABT7NGK4_9BURK</name>
<keyword evidence="1" id="KW-1133">Transmembrane helix</keyword>
<accession>A0ABT7NGK4</accession>
<evidence type="ECO:0000256" key="1">
    <source>
        <dbReference type="SAM" id="Phobius"/>
    </source>
</evidence>
<feature type="transmembrane region" description="Helical" evidence="1">
    <location>
        <begin position="28"/>
        <end position="49"/>
    </location>
</feature>
<comment type="caution">
    <text evidence="2">The sequence shown here is derived from an EMBL/GenBank/DDBJ whole genome shotgun (WGS) entry which is preliminary data.</text>
</comment>
<reference evidence="2" key="1">
    <citation type="submission" date="2023-06" db="EMBL/GenBank/DDBJ databases">
        <authorList>
            <person name="Jiang Y."/>
            <person name="Liu Q."/>
        </authorList>
    </citation>
    <scope>NUCLEOTIDE SEQUENCE</scope>
    <source>
        <strain evidence="2">CGMCC 1.12089</strain>
    </source>
</reference>
<proteinExistence type="predicted"/>
<evidence type="ECO:0000313" key="2">
    <source>
        <dbReference type="EMBL" id="MDM0047066.1"/>
    </source>
</evidence>